<dbReference type="GO" id="GO:0005525">
    <property type="term" value="F:GTP binding"/>
    <property type="evidence" value="ECO:0007669"/>
    <property type="project" value="UniProtKB-KW"/>
</dbReference>
<evidence type="ECO:0000256" key="1">
    <source>
        <dbReference type="ARBA" id="ARBA00004308"/>
    </source>
</evidence>
<dbReference type="PRINTS" id="PR00109">
    <property type="entry name" value="TYRKINASE"/>
</dbReference>
<comment type="similarity">
    <text evidence="4">Belongs to the protein kinase superfamily. TKL Ser/Thr protein kinase family. ROCO subfamily.</text>
</comment>
<dbReference type="Gene3D" id="1.10.510.10">
    <property type="entry name" value="Transferase(Phosphotransferase) domain 1"/>
    <property type="match status" value="1"/>
</dbReference>
<evidence type="ECO:0000256" key="2">
    <source>
        <dbReference type="ARBA" id="ARBA00004479"/>
    </source>
</evidence>
<dbReference type="GO" id="GO:0007169">
    <property type="term" value="P:cell surface receptor protein tyrosine kinase signaling pathway"/>
    <property type="evidence" value="ECO:0007669"/>
    <property type="project" value="InterPro"/>
</dbReference>
<dbReference type="InterPro" id="IPR017441">
    <property type="entry name" value="Protein_kinase_ATP_BS"/>
</dbReference>
<dbReference type="InterPro" id="IPR000719">
    <property type="entry name" value="Prot_kinase_dom"/>
</dbReference>
<dbReference type="FunFam" id="3.40.50.300:FF:000069">
    <property type="entry name" value="Ras GTP-binding protein YPT1"/>
    <property type="match status" value="1"/>
</dbReference>
<dbReference type="GO" id="GO:0006909">
    <property type="term" value="P:phagocytosis"/>
    <property type="evidence" value="ECO:0007669"/>
    <property type="project" value="TreeGrafter"/>
</dbReference>
<comment type="catalytic activity">
    <reaction evidence="18 20">
        <text>L-tyrosyl-[protein] + ATP = O-phospho-L-tyrosyl-[protein] + ADP + H(+)</text>
        <dbReference type="Rhea" id="RHEA:10596"/>
        <dbReference type="Rhea" id="RHEA-COMP:10136"/>
        <dbReference type="Rhea" id="RHEA-COMP:20101"/>
        <dbReference type="ChEBI" id="CHEBI:15378"/>
        <dbReference type="ChEBI" id="CHEBI:30616"/>
        <dbReference type="ChEBI" id="CHEBI:46858"/>
        <dbReference type="ChEBI" id="CHEBI:61978"/>
        <dbReference type="ChEBI" id="CHEBI:456216"/>
        <dbReference type="EC" id="2.7.10.1"/>
    </reaction>
</comment>
<evidence type="ECO:0000313" key="27">
    <source>
        <dbReference type="Proteomes" id="UP000694701"/>
    </source>
</evidence>
<dbReference type="Proteomes" id="UP000694701">
    <property type="component" value="Unplaced"/>
</dbReference>
<dbReference type="SUPFAM" id="SSF56112">
    <property type="entry name" value="Protein kinase-like (PK-like)"/>
    <property type="match status" value="1"/>
</dbReference>
<keyword evidence="5" id="KW-0813">Transport</keyword>
<comment type="subcellular location">
    <subcellularLocation>
        <location evidence="1">Endomembrane system</location>
    </subcellularLocation>
    <subcellularLocation>
        <location evidence="2">Membrane</location>
        <topology evidence="2">Single-pass type I membrane protein</topology>
    </subcellularLocation>
</comment>
<comment type="similarity">
    <text evidence="20">Belongs to the protein kinase superfamily. Tyr protein kinase family. Insulin receptor subfamily.</text>
</comment>
<dbReference type="SMART" id="SM00615">
    <property type="entry name" value="EPH_lbd"/>
    <property type="match status" value="1"/>
</dbReference>
<keyword evidence="13 22" id="KW-0472">Membrane</keyword>
<evidence type="ECO:0000256" key="14">
    <source>
        <dbReference type="ARBA" id="ARBA00023137"/>
    </source>
</evidence>
<evidence type="ECO:0000256" key="7">
    <source>
        <dbReference type="ARBA" id="ARBA00022679"/>
    </source>
</evidence>
<evidence type="ECO:0000259" key="25">
    <source>
        <dbReference type="PROSITE" id="PS51550"/>
    </source>
</evidence>
<evidence type="ECO:0000256" key="8">
    <source>
        <dbReference type="ARBA" id="ARBA00022741"/>
    </source>
</evidence>
<keyword evidence="22" id="KW-1133">Transmembrane helix</keyword>
<dbReference type="CDD" id="cd01869">
    <property type="entry name" value="Rab1_Ypt1"/>
    <property type="match status" value="1"/>
</dbReference>
<dbReference type="InterPro" id="IPR020635">
    <property type="entry name" value="Tyr_kinase_cat_dom"/>
</dbReference>
<feature type="chain" id="PRO_5034562937" description="Tyrosine-protein kinase receptor" evidence="23">
    <location>
        <begin position="19"/>
        <end position="913"/>
    </location>
</feature>
<evidence type="ECO:0000256" key="19">
    <source>
        <dbReference type="PROSITE-ProRule" id="PRU10141"/>
    </source>
</evidence>
<dbReference type="GO" id="GO:0007399">
    <property type="term" value="P:nervous system development"/>
    <property type="evidence" value="ECO:0007669"/>
    <property type="project" value="TreeGrafter"/>
</dbReference>
<feature type="transmembrane region" description="Helical" evidence="22">
    <location>
        <begin position="272"/>
        <end position="295"/>
    </location>
</feature>
<dbReference type="PANTHER" id="PTHR24416">
    <property type="entry name" value="TYROSINE-PROTEIN KINASE RECEPTOR"/>
    <property type="match status" value="1"/>
</dbReference>
<dbReference type="InterPro" id="IPR008266">
    <property type="entry name" value="Tyr_kinase_AS"/>
</dbReference>
<keyword evidence="23" id="KW-0732">Signal</keyword>
<dbReference type="PRINTS" id="PR00449">
    <property type="entry name" value="RASTRNSFRMNG"/>
</dbReference>
<evidence type="ECO:0000256" key="11">
    <source>
        <dbReference type="ARBA" id="ARBA00022927"/>
    </source>
</evidence>
<dbReference type="PROSITE" id="PS51421">
    <property type="entry name" value="RAS"/>
    <property type="match status" value="1"/>
</dbReference>
<dbReference type="PROSITE" id="PS51419">
    <property type="entry name" value="RAB"/>
    <property type="match status" value="1"/>
</dbReference>
<evidence type="ECO:0000256" key="21">
    <source>
        <dbReference type="SAM" id="MobiDB-lite"/>
    </source>
</evidence>
<dbReference type="Pfam" id="PF00071">
    <property type="entry name" value="Ras"/>
    <property type="match status" value="1"/>
</dbReference>
<dbReference type="SMART" id="SM00174">
    <property type="entry name" value="RHO"/>
    <property type="match status" value="1"/>
</dbReference>
<dbReference type="Gene3D" id="3.30.200.20">
    <property type="entry name" value="Phosphorylase Kinase, domain 1"/>
    <property type="match status" value="1"/>
</dbReference>
<dbReference type="PROSITE" id="PS00109">
    <property type="entry name" value="PROTEIN_KINASE_TYR"/>
    <property type="match status" value="1"/>
</dbReference>
<evidence type="ECO:0000256" key="10">
    <source>
        <dbReference type="ARBA" id="ARBA00022840"/>
    </source>
</evidence>
<dbReference type="Ensembl" id="ENSCCRT00020003033.1">
    <property type="protein sequence ID" value="ENSCCRP00020002593.1"/>
    <property type="gene ID" value="ENSCCRG00020001508.1"/>
</dbReference>
<dbReference type="GO" id="GO:0043066">
    <property type="term" value="P:negative regulation of apoptotic process"/>
    <property type="evidence" value="ECO:0007669"/>
    <property type="project" value="TreeGrafter"/>
</dbReference>
<comment type="similarity">
    <text evidence="3">Belongs to the small GTPase superfamily. Rab family.</text>
</comment>
<feature type="signal peptide" evidence="23">
    <location>
        <begin position="1"/>
        <end position="18"/>
    </location>
</feature>
<dbReference type="FunFam" id="1.10.510.10:FF:000089">
    <property type="entry name" value="Tyrosine-protein kinase receptor TYRO3"/>
    <property type="match status" value="1"/>
</dbReference>
<dbReference type="GO" id="GO:0005886">
    <property type="term" value="C:plasma membrane"/>
    <property type="evidence" value="ECO:0007669"/>
    <property type="project" value="TreeGrafter"/>
</dbReference>
<keyword evidence="15 20" id="KW-0675">Receptor</keyword>
<dbReference type="InterPro" id="IPR005225">
    <property type="entry name" value="Small_GTP-bd"/>
</dbReference>
<protein>
    <recommendedName>
        <fullName evidence="20">Tyrosine-protein kinase receptor</fullName>
        <ecNumber evidence="20">2.7.10.1</ecNumber>
    </recommendedName>
</protein>
<feature type="binding site" evidence="19">
    <location>
        <position position="437"/>
    </location>
    <ligand>
        <name>ATP</name>
        <dbReference type="ChEBI" id="CHEBI:30616"/>
    </ligand>
</feature>
<proteinExistence type="inferred from homology"/>
<dbReference type="InterPro" id="IPR001245">
    <property type="entry name" value="Ser-Thr/Tyr_kinase_cat_dom"/>
</dbReference>
<keyword evidence="14" id="KW-0829">Tyrosine-protein kinase</keyword>
<keyword evidence="10 19" id="KW-0067">ATP-binding</keyword>
<dbReference type="SMART" id="SM00173">
    <property type="entry name" value="RAS"/>
    <property type="match status" value="1"/>
</dbReference>
<dbReference type="InterPro" id="IPR002011">
    <property type="entry name" value="Tyr_kinase_rcpt_2_CS"/>
</dbReference>
<dbReference type="PROSITE" id="PS51417">
    <property type="entry name" value="ARF"/>
    <property type="match status" value="1"/>
</dbReference>
<keyword evidence="20 22" id="KW-0812">Transmembrane</keyword>
<dbReference type="GO" id="GO:0015031">
    <property type="term" value="P:protein transport"/>
    <property type="evidence" value="ECO:0007669"/>
    <property type="project" value="UniProtKB-KW"/>
</dbReference>
<dbReference type="GO" id="GO:0030168">
    <property type="term" value="P:platelet activation"/>
    <property type="evidence" value="ECO:0007669"/>
    <property type="project" value="TreeGrafter"/>
</dbReference>
<dbReference type="EC" id="2.7.10.1" evidence="20"/>
<evidence type="ECO:0000256" key="20">
    <source>
        <dbReference type="RuleBase" id="RU000312"/>
    </source>
</evidence>
<sequence length="913" mass="102717">MVYFLLFISWIVFADVSAQLTPVREEIFDSSKQHRLQWTFSPPNAWNETQMQLGKNYTHSVYQACNPELNKDHKTLWTNWIPKQDARELFLDLRFAQADQQPLSVYVRESNETHNQYFRRPKRSPLLQITVQHPFPDAVPQDEHLRHAKGLKLGKISQKGFHLGFSYSGKCTFIASIQVFFLKCPTLVWNQMEFEETAAGGLGRGVCVNGSVEISTPKRECNTNGTWGPPQGLCVPDTGYKTDGNHSEIRPPVNLFSAPDSIADSSLGPSSVLTAGLVCSVLVFLILIAVVFIFVRRHKLSGGQETEPLSRSGVTQYRRPQELVYTAHPELINICRMSSCDQSGDCRPCPPRSTTLGEEVSQRDNGYEQLHTDRPQLESTIEVLEGMSDRLLCDLRDVMVERTKLIMGQKLGKGEFGAVYEGTFSPQKGQDIRVAVKTLKGAVHSKEDLESFLKEAEIMKHFDHVNVVRLLGVALERDLGSSIHVPLVILPFMKHGDLHSFLKATRYGDIPMFVPHQRLLGFMIDIAAGMEYLSLQGFLHRDLAARNCMLGDDLHVCVADFGLSKNIYSSNYYRQKNMKVNMPVRWMAIESLSDFLYTTKSDVWSFGITMWEITSRGKVPYPGITGHDLLDFLENGHRLKQGDNDSKLYELMLSCWHRDPSQRPGFGELGQSLKALLSELPPLETSEEAHYINLGLEAASDHQDSAESMEPEVERMIDYLFKLLLIGDSGVGKSCLLLRFADDTYTESYISTIGVDFKIRTIELDGKTIKLQIWDTAGQERFRTITSSYYRGAHGIIVVYDVTDQESYNNVKQWLQEIDRYASENVNKLLVGNKCDLTTKKVVDYTTAKEFADSLAIPFLETSAKNATNVEQAFMTMAAEIKKRMGPGATTGGDKPNLKIESTPVRQSGGGCC</sequence>
<dbReference type="GO" id="GO:0001779">
    <property type="term" value="P:natural killer cell differentiation"/>
    <property type="evidence" value="ECO:0007669"/>
    <property type="project" value="TreeGrafter"/>
</dbReference>
<evidence type="ECO:0000256" key="13">
    <source>
        <dbReference type="ARBA" id="ARBA00023136"/>
    </source>
</evidence>
<dbReference type="SMART" id="SM00176">
    <property type="entry name" value="RAN"/>
    <property type="match status" value="1"/>
</dbReference>
<dbReference type="Pfam" id="PF07714">
    <property type="entry name" value="PK_Tyr_Ser-Thr"/>
    <property type="match status" value="1"/>
</dbReference>
<dbReference type="InterPro" id="IPR001090">
    <property type="entry name" value="Ephrin_rcpt_lig-bd_dom"/>
</dbReference>
<evidence type="ECO:0000313" key="26">
    <source>
        <dbReference type="Ensembl" id="ENSCCRP00020002593.1"/>
    </source>
</evidence>
<organism evidence="26 27">
    <name type="scientific">Cyprinus carpio</name>
    <name type="common">Common carp</name>
    <dbReference type="NCBI Taxonomy" id="7962"/>
    <lineage>
        <taxon>Eukaryota</taxon>
        <taxon>Metazoa</taxon>
        <taxon>Chordata</taxon>
        <taxon>Craniata</taxon>
        <taxon>Vertebrata</taxon>
        <taxon>Euteleostomi</taxon>
        <taxon>Actinopterygii</taxon>
        <taxon>Neopterygii</taxon>
        <taxon>Teleostei</taxon>
        <taxon>Ostariophysi</taxon>
        <taxon>Cypriniformes</taxon>
        <taxon>Cyprinidae</taxon>
        <taxon>Cyprininae</taxon>
        <taxon>Cyprinus</taxon>
    </lineage>
</organism>
<dbReference type="InterPro" id="IPR001806">
    <property type="entry name" value="Small_GTPase"/>
</dbReference>
<evidence type="ECO:0000256" key="18">
    <source>
        <dbReference type="ARBA" id="ARBA00051243"/>
    </source>
</evidence>
<dbReference type="NCBIfam" id="TIGR00231">
    <property type="entry name" value="small_GTP"/>
    <property type="match status" value="1"/>
</dbReference>
<dbReference type="GO" id="GO:0043235">
    <property type="term" value="C:receptor complex"/>
    <property type="evidence" value="ECO:0007669"/>
    <property type="project" value="TreeGrafter"/>
</dbReference>
<reference evidence="26" key="1">
    <citation type="submission" date="2025-08" db="UniProtKB">
        <authorList>
            <consortium name="Ensembl"/>
        </authorList>
    </citation>
    <scope>IDENTIFICATION</scope>
</reference>
<dbReference type="GO" id="GO:0012505">
    <property type="term" value="C:endomembrane system"/>
    <property type="evidence" value="ECO:0007669"/>
    <property type="project" value="UniProtKB-SubCell"/>
</dbReference>
<feature type="region of interest" description="Disordered" evidence="21">
    <location>
        <begin position="886"/>
        <end position="913"/>
    </location>
</feature>
<keyword evidence="7" id="KW-0808">Transferase</keyword>
<dbReference type="PANTHER" id="PTHR24416:SF323">
    <property type="entry name" value="TYROSINE-PROTEIN KINASE RECEPTOR UFO"/>
    <property type="match status" value="1"/>
</dbReference>
<dbReference type="Gene3D" id="2.60.120.260">
    <property type="entry name" value="Galactose-binding domain-like"/>
    <property type="match status" value="1"/>
</dbReference>
<evidence type="ECO:0000256" key="22">
    <source>
        <dbReference type="SAM" id="Phobius"/>
    </source>
</evidence>
<dbReference type="SUPFAM" id="SSF49785">
    <property type="entry name" value="Galactose-binding domain-like"/>
    <property type="match status" value="1"/>
</dbReference>
<keyword evidence="12" id="KW-0342">GTP-binding</keyword>
<dbReference type="Pfam" id="PF01404">
    <property type="entry name" value="Ephrin_lbd"/>
    <property type="match status" value="1"/>
</dbReference>
<dbReference type="InterPro" id="IPR057289">
    <property type="entry name" value="Rab1/Ypt1"/>
</dbReference>
<dbReference type="PROSITE" id="PS50011">
    <property type="entry name" value="PROTEIN_KINASE_DOM"/>
    <property type="match status" value="1"/>
</dbReference>
<dbReference type="GO" id="GO:0005524">
    <property type="term" value="F:ATP binding"/>
    <property type="evidence" value="ECO:0007669"/>
    <property type="project" value="UniProtKB-UniRule"/>
</dbReference>
<keyword evidence="16" id="KW-0449">Lipoprotein</keyword>
<keyword evidence="17" id="KW-0636">Prenylation</keyword>
<evidence type="ECO:0000256" key="15">
    <source>
        <dbReference type="ARBA" id="ARBA00023170"/>
    </source>
</evidence>
<evidence type="ECO:0000256" key="3">
    <source>
        <dbReference type="ARBA" id="ARBA00006270"/>
    </source>
</evidence>
<dbReference type="GO" id="GO:0004714">
    <property type="term" value="F:transmembrane receptor protein tyrosine kinase activity"/>
    <property type="evidence" value="ECO:0007669"/>
    <property type="project" value="UniProtKB-EC"/>
</dbReference>
<dbReference type="InterPro" id="IPR011009">
    <property type="entry name" value="Kinase-like_dom_sf"/>
</dbReference>
<feature type="domain" description="Eph LBD" evidence="25">
    <location>
        <begin position="23"/>
        <end position="189"/>
    </location>
</feature>
<dbReference type="Gene3D" id="3.40.50.300">
    <property type="entry name" value="P-loop containing nucleotide triphosphate hydrolases"/>
    <property type="match status" value="1"/>
</dbReference>
<dbReference type="InterPro" id="IPR027417">
    <property type="entry name" value="P-loop_NTPase"/>
</dbReference>
<evidence type="ECO:0000256" key="23">
    <source>
        <dbReference type="SAM" id="SignalP"/>
    </source>
</evidence>
<dbReference type="GO" id="GO:0003924">
    <property type="term" value="F:GTPase activity"/>
    <property type="evidence" value="ECO:0007669"/>
    <property type="project" value="InterPro"/>
</dbReference>
<dbReference type="PROSITE" id="PS00107">
    <property type="entry name" value="PROTEIN_KINASE_ATP"/>
    <property type="match status" value="1"/>
</dbReference>
<evidence type="ECO:0000259" key="24">
    <source>
        <dbReference type="PROSITE" id="PS50011"/>
    </source>
</evidence>
<evidence type="ECO:0000256" key="6">
    <source>
        <dbReference type="ARBA" id="ARBA00022553"/>
    </source>
</evidence>
<keyword evidence="11" id="KW-0653">Protein transport</keyword>
<dbReference type="PROSITE" id="PS51550">
    <property type="entry name" value="EPH_LBD"/>
    <property type="match status" value="1"/>
</dbReference>
<evidence type="ECO:0000256" key="16">
    <source>
        <dbReference type="ARBA" id="ARBA00023288"/>
    </source>
</evidence>
<dbReference type="SMART" id="SM00175">
    <property type="entry name" value="RAB"/>
    <property type="match status" value="1"/>
</dbReference>
<keyword evidence="6 20" id="KW-0597">Phosphoprotein</keyword>
<keyword evidence="9" id="KW-0418">Kinase</keyword>
<feature type="domain" description="Protein kinase" evidence="24">
    <location>
        <begin position="405"/>
        <end position="677"/>
    </location>
</feature>
<dbReference type="SMART" id="SM00177">
    <property type="entry name" value="ARF"/>
    <property type="match status" value="1"/>
</dbReference>
<evidence type="ECO:0000256" key="4">
    <source>
        <dbReference type="ARBA" id="ARBA00008171"/>
    </source>
</evidence>
<dbReference type="GO" id="GO:0016477">
    <property type="term" value="P:cell migration"/>
    <property type="evidence" value="ECO:0007669"/>
    <property type="project" value="TreeGrafter"/>
</dbReference>
<evidence type="ECO:0000256" key="12">
    <source>
        <dbReference type="ARBA" id="ARBA00023134"/>
    </source>
</evidence>
<evidence type="ECO:0000256" key="9">
    <source>
        <dbReference type="ARBA" id="ARBA00022777"/>
    </source>
</evidence>
<dbReference type="SMART" id="SM00219">
    <property type="entry name" value="TyrKc"/>
    <property type="match status" value="1"/>
</dbReference>
<evidence type="ECO:0000256" key="17">
    <source>
        <dbReference type="ARBA" id="ARBA00023289"/>
    </source>
</evidence>
<keyword evidence="8 19" id="KW-0547">Nucleotide-binding</keyword>
<dbReference type="InterPro" id="IPR050122">
    <property type="entry name" value="RTK"/>
</dbReference>
<accession>A0A8C2BUA7</accession>
<dbReference type="PROSITE" id="PS51420">
    <property type="entry name" value="RHO"/>
    <property type="match status" value="1"/>
</dbReference>
<dbReference type="SUPFAM" id="SSF52540">
    <property type="entry name" value="P-loop containing nucleoside triphosphate hydrolases"/>
    <property type="match status" value="1"/>
</dbReference>
<name>A0A8C2BUA7_CYPCA</name>
<dbReference type="PROSITE" id="PS00239">
    <property type="entry name" value="RECEPTOR_TYR_KIN_II"/>
    <property type="match status" value="1"/>
</dbReference>
<dbReference type="Gene3D" id="2.60.40.1770">
    <property type="entry name" value="ephrin a2 ectodomain"/>
    <property type="match status" value="1"/>
</dbReference>
<dbReference type="InterPro" id="IPR008979">
    <property type="entry name" value="Galactose-bd-like_sf"/>
</dbReference>
<dbReference type="AlphaFoldDB" id="A0A8C2BUA7"/>
<dbReference type="GO" id="GO:0051897">
    <property type="term" value="P:positive regulation of phosphatidylinositol 3-kinase/protein kinase B signal transduction"/>
    <property type="evidence" value="ECO:0007669"/>
    <property type="project" value="TreeGrafter"/>
</dbReference>
<evidence type="ECO:0000256" key="5">
    <source>
        <dbReference type="ARBA" id="ARBA00022448"/>
    </source>
</evidence>